<protein>
    <recommendedName>
        <fullName evidence="2">DUF6754 domain-containing protein</fullName>
    </recommendedName>
</protein>
<name>X1B933_9ZZZZ</name>
<evidence type="ECO:0000313" key="3">
    <source>
        <dbReference type="EMBL" id="GAG91605.1"/>
    </source>
</evidence>
<feature type="non-terminal residue" evidence="3">
    <location>
        <position position="113"/>
    </location>
</feature>
<proteinExistence type="predicted"/>
<accession>X1B933</accession>
<dbReference type="AlphaFoldDB" id="X1B933"/>
<evidence type="ECO:0000256" key="1">
    <source>
        <dbReference type="SAM" id="Phobius"/>
    </source>
</evidence>
<feature type="domain" description="DUF6754" evidence="2">
    <location>
        <begin position="24"/>
        <end position="111"/>
    </location>
</feature>
<gene>
    <name evidence="3" type="ORF">S01H4_44461</name>
</gene>
<reference evidence="3" key="1">
    <citation type="journal article" date="2014" name="Front. Microbiol.">
        <title>High frequency of phylogenetically diverse reductive dehalogenase-homologous genes in deep subseafloor sedimentary metagenomes.</title>
        <authorList>
            <person name="Kawai M."/>
            <person name="Futagami T."/>
            <person name="Toyoda A."/>
            <person name="Takaki Y."/>
            <person name="Nishi S."/>
            <person name="Hori S."/>
            <person name="Arai W."/>
            <person name="Tsubouchi T."/>
            <person name="Morono Y."/>
            <person name="Uchiyama I."/>
            <person name="Ito T."/>
            <person name="Fujiyama A."/>
            <person name="Inagaki F."/>
            <person name="Takami H."/>
        </authorList>
    </citation>
    <scope>NUCLEOTIDE SEQUENCE</scope>
    <source>
        <strain evidence="3">Expedition CK06-06</strain>
    </source>
</reference>
<keyword evidence="1" id="KW-0472">Membrane</keyword>
<feature type="transmembrane region" description="Helical" evidence="1">
    <location>
        <begin position="21"/>
        <end position="46"/>
    </location>
</feature>
<keyword evidence="1" id="KW-0812">Transmembrane</keyword>
<dbReference type="Pfam" id="PF20539">
    <property type="entry name" value="DUF6754"/>
    <property type="match status" value="1"/>
</dbReference>
<dbReference type="InterPro" id="IPR046642">
    <property type="entry name" value="DUF6754"/>
</dbReference>
<dbReference type="EMBL" id="BART01024656">
    <property type="protein sequence ID" value="GAG91605.1"/>
    <property type="molecule type" value="Genomic_DNA"/>
</dbReference>
<evidence type="ECO:0000259" key="2">
    <source>
        <dbReference type="Pfam" id="PF20539"/>
    </source>
</evidence>
<organism evidence="3">
    <name type="scientific">marine sediment metagenome</name>
    <dbReference type="NCBI Taxonomy" id="412755"/>
    <lineage>
        <taxon>unclassified sequences</taxon>
        <taxon>metagenomes</taxon>
        <taxon>ecological metagenomes</taxon>
    </lineage>
</organism>
<comment type="caution">
    <text evidence="3">The sequence shown here is derived from an EMBL/GenBank/DDBJ whole genome shotgun (WGS) entry which is preliminary data.</text>
</comment>
<sequence length="113" mass="12561">MVMHLTRADRKKIKNTGEKTMTIIVEGRLMTFIIMVVIFALMYYFMSINKEGQYTIRSMPAMSAIPEAVGRAAEMGRPVFWTPGISGPLNDSQQGPQVLAAISILGYVTEECV</sequence>
<keyword evidence="1" id="KW-1133">Transmembrane helix</keyword>